<name>A0ABP0J2Z5_9DINO</name>
<dbReference type="Proteomes" id="UP001642464">
    <property type="component" value="Unassembled WGS sequence"/>
</dbReference>
<comment type="caution">
    <text evidence="3">The sequence shown here is derived from an EMBL/GenBank/DDBJ whole genome shotgun (WGS) entry which is preliminary data.</text>
</comment>
<reference evidence="3 4" key="1">
    <citation type="submission" date="2024-02" db="EMBL/GenBank/DDBJ databases">
        <authorList>
            <person name="Chen Y."/>
            <person name="Shah S."/>
            <person name="Dougan E. K."/>
            <person name="Thang M."/>
            <person name="Chan C."/>
        </authorList>
    </citation>
    <scope>NUCLEOTIDE SEQUENCE [LARGE SCALE GENOMIC DNA]</scope>
</reference>
<gene>
    <name evidence="3" type="ORF">SCF082_LOCUS9988</name>
</gene>
<feature type="region of interest" description="Disordered" evidence="1">
    <location>
        <begin position="643"/>
        <end position="666"/>
    </location>
</feature>
<feature type="compositionally biased region" description="Basic residues" evidence="1">
    <location>
        <begin position="381"/>
        <end position="393"/>
    </location>
</feature>
<keyword evidence="2" id="KW-0732">Signal</keyword>
<evidence type="ECO:0000313" key="3">
    <source>
        <dbReference type="EMBL" id="CAK9008725.1"/>
    </source>
</evidence>
<sequence length="917" mass="103507">MVAAFASTCILFTVSILGALNIQLEPYGILHWKEDLLLDMAQSGASVPGGLPLGEFSKDTPPGWIPGDPSCSLKLYMERVRMWYRTFEGWLIPWQDAALVRLSVEEVCDPMNLAIILQPAIPSGVQALMNTLKEAFGDAEQVQATRSLETFFDLKRGRLSLQEFSVEWNLKLEEAVTHAGLQINNVAKTFLFFRASQLPAKHVEDIMLQIHGDMRRFDDARNLALRLAHRQNEPGHFYDARSTASQGTEIEELYGQDWTAEHDNASYLTEPWSWTESYWQDYPADDQWYEWWPESYYDEESENGNYDWATADEWHEDYWQEDALPEEESAGTTSVQETEDYYKGKGSLGLGCTVCGSKWHSSSSCPMSKGSSHQHGPHGWQKGKRKGKGKKGGVRGGFKGGFKGKRKGFKGKGKGYRPWSSDYNKGPSISSSSEPLQRSPEKPILNFDISREEDFLSRHKEQREEPITETTTAQPGKKVLNSPVMVHHGISEPNVSTYHTVAGQKRRGLLVDPGAAAGLIGLRPAGLDKYMTWKERSTSVTGISGKGDSTLAEVTFEFHLDGNDNRASFSADVLGGDGSLCPALIGNPSLRAMNTALITQFLKNNDGLLVCHADASTVSKPTMIRVLLTDSGHYIIPLDDMRPVSTDEQKEEGDITPSPKHSHRDRWQKNGDQWIRHHVRSRQALFSPQTSRFPTKLSYLTTGRRAFLLYKDGATEELDDDWTDEHTAQKMMLKKWTGMTVFDMKNKEPPQTALSSSRSTEEIYIADHEEHAYEEDHFPEHLPDHKKAYLRKFYKAVPEEFYSRLKAAPITPKNCLWWLDRAKKSKKKFHVWELCSGSARLSLLALLSGLTVCFRWTCAMAGTSAMDHIKLYCDKSTMSWIPNVSWALPIADRGLYLPTAVIIQQTLPENVRKKSQR</sequence>
<keyword evidence="4" id="KW-1185">Reference proteome</keyword>
<evidence type="ECO:0000256" key="1">
    <source>
        <dbReference type="SAM" id="MobiDB-lite"/>
    </source>
</evidence>
<feature type="region of interest" description="Disordered" evidence="1">
    <location>
        <begin position="365"/>
        <end position="442"/>
    </location>
</feature>
<evidence type="ECO:0000313" key="4">
    <source>
        <dbReference type="Proteomes" id="UP001642464"/>
    </source>
</evidence>
<feature type="signal peptide" evidence="2">
    <location>
        <begin position="1"/>
        <end position="19"/>
    </location>
</feature>
<accession>A0ABP0J2Z5</accession>
<dbReference type="EMBL" id="CAXAMM010005814">
    <property type="protein sequence ID" value="CAK9008725.1"/>
    <property type="molecule type" value="Genomic_DNA"/>
</dbReference>
<evidence type="ECO:0000256" key="2">
    <source>
        <dbReference type="SAM" id="SignalP"/>
    </source>
</evidence>
<feature type="chain" id="PRO_5045474837" evidence="2">
    <location>
        <begin position="20"/>
        <end position="917"/>
    </location>
</feature>
<feature type="compositionally biased region" description="Basic residues" evidence="1">
    <location>
        <begin position="402"/>
        <end position="415"/>
    </location>
</feature>
<feature type="compositionally biased region" description="Polar residues" evidence="1">
    <location>
        <begin position="421"/>
        <end position="436"/>
    </location>
</feature>
<protein>
    <submittedName>
        <fullName evidence="3">Integrase catalytic domain-containing protein</fullName>
    </submittedName>
</protein>
<organism evidence="3 4">
    <name type="scientific">Durusdinium trenchii</name>
    <dbReference type="NCBI Taxonomy" id="1381693"/>
    <lineage>
        <taxon>Eukaryota</taxon>
        <taxon>Sar</taxon>
        <taxon>Alveolata</taxon>
        <taxon>Dinophyceae</taxon>
        <taxon>Suessiales</taxon>
        <taxon>Symbiodiniaceae</taxon>
        <taxon>Durusdinium</taxon>
    </lineage>
</organism>
<proteinExistence type="predicted"/>